<keyword evidence="3" id="KW-0963">Cytoplasm</keyword>
<organism evidence="13">
    <name type="scientific">hydrocarbon metagenome</name>
    <dbReference type="NCBI Taxonomy" id="938273"/>
    <lineage>
        <taxon>unclassified sequences</taxon>
        <taxon>metagenomes</taxon>
        <taxon>ecological metagenomes</taxon>
    </lineage>
</organism>
<dbReference type="NCBIfam" id="TIGR00422">
    <property type="entry name" value="valS"/>
    <property type="match status" value="1"/>
</dbReference>
<keyword evidence="8 13" id="KW-0030">Aminoacyl-tRNA synthetase</keyword>
<dbReference type="PRINTS" id="PR00986">
    <property type="entry name" value="TRNASYNTHVAL"/>
</dbReference>
<dbReference type="InterPro" id="IPR009008">
    <property type="entry name" value="Val/Leu/Ile-tRNA-synth_edit"/>
</dbReference>
<evidence type="ECO:0000256" key="7">
    <source>
        <dbReference type="ARBA" id="ARBA00022917"/>
    </source>
</evidence>
<comment type="caution">
    <text evidence="13">The sequence shown here is derived from an EMBL/GenBank/DDBJ whole genome shotgun (WGS) entry which is preliminary data.</text>
</comment>
<dbReference type="PANTHER" id="PTHR11946">
    <property type="entry name" value="VALYL-TRNA SYNTHETASES"/>
    <property type="match status" value="1"/>
</dbReference>
<dbReference type="GO" id="GO:0006438">
    <property type="term" value="P:valyl-tRNA aminoacylation"/>
    <property type="evidence" value="ECO:0007669"/>
    <property type="project" value="InterPro"/>
</dbReference>
<dbReference type="InterPro" id="IPR013155">
    <property type="entry name" value="M/V/L/I-tRNA-synth_anticd-bd"/>
</dbReference>
<dbReference type="InterPro" id="IPR002303">
    <property type="entry name" value="Valyl-tRNA_ligase"/>
</dbReference>
<dbReference type="SUPFAM" id="SSF47323">
    <property type="entry name" value="Anticodon-binding domain of a subclass of class I aminoacyl-tRNA synthetases"/>
    <property type="match status" value="1"/>
</dbReference>
<keyword evidence="6" id="KW-0067">ATP-binding</keyword>
<evidence type="ECO:0000313" key="13">
    <source>
        <dbReference type="EMBL" id="KUG07158.1"/>
    </source>
</evidence>
<dbReference type="InterPro" id="IPR009080">
    <property type="entry name" value="tRNAsynth_Ia_anticodon-bd"/>
</dbReference>
<proteinExistence type="inferred from homology"/>
<dbReference type="Gene3D" id="3.40.50.620">
    <property type="entry name" value="HUPs"/>
    <property type="match status" value="2"/>
</dbReference>
<evidence type="ECO:0000256" key="3">
    <source>
        <dbReference type="ARBA" id="ARBA00022490"/>
    </source>
</evidence>
<keyword evidence="5" id="KW-0547">Nucleotide-binding</keyword>
<evidence type="ECO:0000256" key="6">
    <source>
        <dbReference type="ARBA" id="ARBA00022840"/>
    </source>
</evidence>
<dbReference type="PANTHER" id="PTHR11946:SF93">
    <property type="entry name" value="VALINE--TRNA LIGASE, CHLOROPLASTIC_MITOCHONDRIAL 2"/>
    <property type="match status" value="1"/>
</dbReference>
<dbReference type="InterPro" id="IPR001412">
    <property type="entry name" value="aa-tRNA-synth_I_CS"/>
</dbReference>
<gene>
    <name evidence="13" type="ORF">ASZ90_016728</name>
</gene>
<dbReference type="NCBIfam" id="NF009687">
    <property type="entry name" value="PRK13208.1"/>
    <property type="match status" value="1"/>
</dbReference>
<dbReference type="AlphaFoldDB" id="A0A0W8EF92"/>
<comment type="subcellular location">
    <subcellularLocation>
        <location evidence="1">Cytoplasm</location>
    </subcellularLocation>
</comment>
<dbReference type="EC" id="6.1.1.9" evidence="2"/>
<dbReference type="Gene3D" id="1.10.730.10">
    <property type="entry name" value="Isoleucyl-tRNA Synthetase, Domain 1"/>
    <property type="match status" value="1"/>
</dbReference>
<dbReference type="InterPro" id="IPR002300">
    <property type="entry name" value="aa-tRNA-synth_Ia"/>
</dbReference>
<sequence length="882" mass="100789">MLFLPSNTIFYARTNMRKMSLPQDLPKNYQFAEVEPRWQGIWQDADHEFDRGSALPQFIIDTPPPYPTGQFHIGNAFNWCYIDFIARYKRMRGYNVMFPQGWDCHGLPTEVKVEEIHGITKNDLPREEFRELCRELTLKNIEKMRLTLHRLGFSVDWSNEYITMLPEYYRKTQASFLTMLKSGYIYQSDHPVNFCTRCETAIAFAEVSYEPRETRLNYLDFDGIEIATTRPELLAACVAVAVHPADERYAGLSGRRLRVPVFGHDVPVIADDAVDPAFGSGAVMICTFGDKQDVFWWKQHNLDLRKAIDRQGRMTAVAGKYQDRKSGECREAILRDMRETGILLREEPLEQRVGTCWRCKTPIEIMSERQWFVRIVPDEILRAAKEISWTPQHMFLRMENWVRQMEWDWCISRQRIFATPIPVWFCARCKEMVLPDPADLPIDPMKDKPHHPCPHCGSDEVTGEEDVLDTWMDSSISVLNVTGWDGATVPATFPAQIRPQGHDIIRTWAFYTILRSVALTGSRPWDAILINGMVLGEDGFKMSKSRGNIISPEDITVTYGADAFRQWAAAGAATGSDIMFNWNDVIAASRFQTKLWNIARFILLQLRRKDFDHAAPLTSLADRWLLSKLAETTAEVTDAMEHFQFDRGLKALREFSWNILADNYIELVKGRLYADDPARDAACRALWVTLDSLCRMMAPYAPHFAEEISSHLKEGSVHRKRWPEPGFRDQEAIVNGDLLVRIVSEVRHHKHEQGLALNAPMGKVSVFTTRIHDDDGDMARALNAPVEWRNDTGALEKRPGEVQFNMAVIGPALRKDANAFMDAIRGFPPEILADPPSTVRIDGREIAVPPGSFAVQNTYMVGGESVDLITIDDVIVTVRKRP</sequence>
<feature type="domain" description="Methionyl/Valyl/Leucyl/Isoleucyl-tRNA synthetase anticodon-binding" evidence="12">
    <location>
        <begin position="622"/>
        <end position="760"/>
    </location>
</feature>
<protein>
    <recommendedName>
        <fullName evidence="2">valine--tRNA ligase</fullName>
        <ecNumber evidence="2">6.1.1.9</ecNumber>
    </recommendedName>
    <alternativeName>
        <fullName evidence="9">Valyl-tRNA synthetase</fullName>
    </alternativeName>
</protein>
<dbReference type="CDD" id="cd07962">
    <property type="entry name" value="Anticodon_Ia_Val"/>
    <property type="match status" value="1"/>
</dbReference>
<feature type="domain" description="Aminoacyl-tRNA synthetase class Ia" evidence="11">
    <location>
        <begin position="42"/>
        <end position="579"/>
    </location>
</feature>
<dbReference type="FunFam" id="3.40.50.620:FF:000192">
    <property type="entry name" value="Valine--tRNA ligase"/>
    <property type="match status" value="1"/>
</dbReference>
<name>A0A0W8EF92_9ZZZZ</name>
<evidence type="ECO:0000256" key="8">
    <source>
        <dbReference type="ARBA" id="ARBA00023146"/>
    </source>
</evidence>
<accession>A0A0W8EF92</accession>
<reference evidence="13" key="1">
    <citation type="journal article" date="2015" name="Proc. Natl. Acad. Sci. U.S.A.">
        <title>Networks of energetic and metabolic interactions define dynamics in microbial communities.</title>
        <authorList>
            <person name="Embree M."/>
            <person name="Liu J.K."/>
            <person name="Al-Bassam M.M."/>
            <person name="Zengler K."/>
        </authorList>
    </citation>
    <scope>NUCLEOTIDE SEQUENCE</scope>
</reference>
<dbReference type="InterPro" id="IPR014729">
    <property type="entry name" value="Rossmann-like_a/b/a_fold"/>
</dbReference>
<evidence type="ECO:0000256" key="9">
    <source>
        <dbReference type="ARBA" id="ARBA00029936"/>
    </source>
</evidence>
<dbReference type="PROSITE" id="PS00178">
    <property type="entry name" value="AA_TRNA_LIGASE_I"/>
    <property type="match status" value="1"/>
</dbReference>
<dbReference type="CDD" id="cd00817">
    <property type="entry name" value="ValRS_core"/>
    <property type="match status" value="1"/>
</dbReference>
<dbReference type="Pfam" id="PF00133">
    <property type="entry name" value="tRNA-synt_1"/>
    <property type="match status" value="1"/>
</dbReference>
<comment type="catalytic activity">
    <reaction evidence="10">
        <text>tRNA(Val) + L-valine + ATP = L-valyl-tRNA(Val) + AMP + diphosphate</text>
        <dbReference type="Rhea" id="RHEA:10704"/>
        <dbReference type="Rhea" id="RHEA-COMP:9672"/>
        <dbReference type="Rhea" id="RHEA-COMP:9708"/>
        <dbReference type="ChEBI" id="CHEBI:30616"/>
        <dbReference type="ChEBI" id="CHEBI:33019"/>
        <dbReference type="ChEBI" id="CHEBI:57762"/>
        <dbReference type="ChEBI" id="CHEBI:78442"/>
        <dbReference type="ChEBI" id="CHEBI:78537"/>
        <dbReference type="ChEBI" id="CHEBI:456215"/>
        <dbReference type="EC" id="6.1.1.9"/>
    </reaction>
</comment>
<dbReference type="SUPFAM" id="SSF50677">
    <property type="entry name" value="ValRS/IleRS/LeuRS editing domain"/>
    <property type="match status" value="1"/>
</dbReference>
<evidence type="ECO:0000259" key="11">
    <source>
        <dbReference type="Pfam" id="PF00133"/>
    </source>
</evidence>
<keyword evidence="7" id="KW-0648">Protein biosynthesis</keyword>
<dbReference type="GO" id="GO:0005524">
    <property type="term" value="F:ATP binding"/>
    <property type="evidence" value="ECO:0007669"/>
    <property type="project" value="UniProtKB-KW"/>
</dbReference>
<dbReference type="HAMAP" id="MF_02005">
    <property type="entry name" value="Val_tRNA_synth_type2"/>
    <property type="match status" value="1"/>
</dbReference>
<dbReference type="Pfam" id="PF08264">
    <property type="entry name" value="Anticodon_1"/>
    <property type="match status" value="1"/>
</dbReference>
<evidence type="ECO:0000259" key="12">
    <source>
        <dbReference type="Pfam" id="PF08264"/>
    </source>
</evidence>
<evidence type="ECO:0000256" key="4">
    <source>
        <dbReference type="ARBA" id="ARBA00022598"/>
    </source>
</evidence>
<dbReference type="SUPFAM" id="SSF52374">
    <property type="entry name" value="Nucleotidylyl transferase"/>
    <property type="match status" value="1"/>
</dbReference>
<keyword evidence="4 13" id="KW-0436">Ligase</keyword>
<dbReference type="EMBL" id="LNQE01001763">
    <property type="protein sequence ID" value="KUG07158.1"/>
    <property type="molecule type" value="Genomic_DNA"/>
</dbReference>
<dbReference type="GO" id="GO:0005829">
    <property type="term" value="C:cytosol"/>
    <property type="evidence" value="ECO:0007669"/>
    <property type="project" value="TreeGrafter"/>
</dbReference>
<dbReference type="GO" id="GO:0004832">
    <property type="term" value="F:valine-tRNA ligase activity"/>
    <property type="evidence" value="ECO:0007669"/>
    <property type="project" value="UniProtKB-EC"/>
</dbReference>
<evidence type="ECO:0000256" key="1">
    <source>
        <dbReference type="ARBA" id="ARBA00004496"/>
    </source>
</evidence>
<dbReference type="InterPro" id="IPR022874">
    <property type="entry name" value="Valine-tRNA_ligase_type_2"/>
</dbReference>
<evidence type="ECO:0000256" key="5">
    <source>
        <dbReference type="ARBA" id="ARBA00022741"/>
    </source>
</evidence>
<evidence type="ECO:0000256" key="10">
    <source>
        <dbReference type="ARBA" id="ARBA00047552"/>
    </source>
</evidence>
<dbReference type="InterPro" id="IPR033705">
    <property type="entry name" value="Anticodon_Ia_Val"/>
</dbReference>
<evidence type="ECO:0000256" key="2">
    <source>
        <dbReference type="ARBA" id="ARBA00013169"/>
    </source>
</evidence>
<dbReference type="GO" id="GO:0002161">
    <property type="term" value="F:aminoacyl-tRNA deacylase activity"/>
    <property type="evidence" value="ECO:0007669"/>
    <property type="project" value="InterPro"/>
</dbReference>